<feature type="binding site" evidence="5">
    <location>
        <position position="91"/>
    </location>
    <ligand>
        <name>S-adenosyl-L-methionine</name>
        <dbReference type="ChEBI" id="CHEBI:59789"/>
    </ligand>
</feature>
<dbReference type="PANTHER" id="PTHR43591">
    <property type="entry name" value="METHYLTRANSFERASE"/>
    <property type="match status" value="1"/>
</dbReference>
<evidence type="ECO:0000313" key="7">
    <source>
        <dbReference type="Proteomes" id="UP000320386"/>
    </source>
</evidence>
<proteinExistence type="inferred from homology"/>
<dbReference type="Pfam" id="PF01209">
    <property type="entry name" value="Ubie_methyltran"/>
    <property type="match status" value="1"/>
</dbReference>
<dbReference type="NCBIfam" id="TIGR01934">
    <property type="entry name" value="MenG_MenH_UbiE"/>
    <property type="match status" value="1"/>
</dbReference>
<comment type="caution">
    <text evidence="5">Lacks conserved residue(s) required for the propagation of feature annotation.</text>
</comment>
<evidence type="ECO:0000256" key="3">
    <source>
        <dbReference type="ARBA" id="ARBA00022679"/>
    </source>
</evidence>
<sequence length="246" mass="27176">MSDKGWQSDQLGDVHRRSDKATRVRSMFAAIAPSYDLNNRLHSFGMDQLWRRALVRMSGVAAGERVLDVATGTGDVALAFARRDAEVLGVDFTPELLRIARGKRVEGHPRPLYVAGDAKRLPVADGSFDVVSIAFGIRNVDEPEVALGEFYRVLRPGGRLVILEFSQPGFAPVRWMNRLYCEVVMPRTAALIARDRVNAYRYLPASVSTFWDRGALMGAMGEAGFGAVRSRALTFGVARLYRGDKA</sequence>
<dbReference type="InterPro" id="IPR023576">
    <property type="entry name" value="UbiE/COQ5_MeTrFase_CS"/>
</dbReference>
<name>A0A518BWP6_9BACT</name>
<dbReference type="Gene3D" id="3.40.50.150">
    <property type="entry name" value="Vaccinia Virus protein VP39"/>
    <property type="match status" value="1"/>
</dbReference>
<organism evidence="6 7">
    <name type="scientific">Mucisphaera calidilacus</name>
    <dbReference type="NCBI Taxonomy" id="2527982"/>
    <lineage>
        <taxon>Bacteria</taxon>
        <taxon>Pseudomonadati</taxon>
        <taxon>Planctomycetota</taxon>
        <taxon>Phycisphaerae</taxon>
        <taxon>Phycisphaerales</taxon>
        <taxon>Phycisphaeraceae</taxon>
        <taxon>Mucisphaera</taxon>
    </lineage>
</organism>
<dbReference type="CDD" id="cd02440">
    <property type="entry name" value="AdoMet_MTases"/>
    <property type="match status" value="1"/>
</dbReference>
<protein>
    <recommendedName>
        <fullName evidence="5">Demethylmenaquinone methyltransferase</fullName>
        <ecNumber evidence="5">2.1.1.163</ecNumber>
    </recommendedName>
</protein>
<keyword evidence="2 5" id="KW-0489">Methyltransferase</keyword>
<gene>
    <name evidence="6" type="primary">ubiE_3</name>
    <name evidence="5" type="synonym">menG</name>
    <name evidence="6" type="ORF">Pan265_12520</name>
</gene>
<dbReference type="PANTHER" id="PTHR43591:SF24">
    <property type="entry name" value="2-METHOXY-6-POLYPRENYL-1,4-BENZOQUINOL METHYLASE, MITOCHONDRIAL"/>
    <property type="match status" value="1"/>
</dbReference>
<accession>A0A518BWP6</accession>
<evidence type="ECO:0000256" key="2">
    <source>
        <dbReference type="ARBA" id="ARBA00022603"/>
    </source>
</evidence>
<dbReference type="GO" id="GO:0009234">
    <property type="term" value="P:menaquinone biosynthetic process"/>
    <property type="evidence" value="ECO:0007669"/>
    <property type="project" value="UniProtKB-UniRule"/>
</dbReference>
<dbReference type="OrthoDB" id="9808140at2"/>
<dbReference type="InterPro" id="IPR004033">
    <property type="entry name" value="UbiE/COQ5_MeTrFase"/>
</dbReference>
<dbReference type="RefSeq" id="WP_145445551.1">
    <property type="nucleotide sequence ID" value="NZ_CP036280.1"/>
</dbReference>
<feature type="binding site" evidence="5">
    <location>
        <position position="73"/>
    </location>
    <ligand>
        <name>S-adenosyl-L-methionine</name>
        <dbReference type="ChEBI" id="CHEBI:59789"/>
    </ligand>
</feature>
<evidence type="ECO:0000256" key="5">
    <source>
        <dbReference type="HAMAP-Rule" id="MF_01813"/>
    </source>
</evidence>
<evidence type="ECO:0000313" key="6">
    <source>
        <dbReference type="EMBL" id="QDU71402.1"/>
    </source>
</evidence>
<dbReference type="PROSITE" id="PS51608">
    <property type="entry name" value="SAM_MT_UBIE"/>
    <property type="match status" value="1"/>
</dbReference>
<feature type="binding site" evidence="5">
    <location>
        <begin position="117"/>
        <end position="118"/>
    </location>
    <ligand>
        <name>S-adenosyl-L-methionine</name>
        <dbReference type="ChEBI" id="CHEBI:59789"/>
    </ligand>
</feature>
<dbReference type="KEGG" id="mcad:Pan265_12520"/>
<dbReference type="GO" id="GO:0043770">
    <property type="term" value="F:demethylmenaquinone methyltransferase activity"/>
    <property type="evidence" value="ECO:0007669"/>
    <property type="project" value="UniProtKB-UniRule"/>
</dbReference>
<dbReference type="Proteomes" id="UP000320386">
    <property type="component" value="Chromosome"/>
</dbReference>
<evidence type="ECO:0000256" key="4">
    <source>
        <dbReference type="ARBA" id="ARBA00022691"/>
    </source>
</evidence>
<evidence type="ECO:0000256" key="1">
    <source>
        <dbReference type="ARBA" id="ARBA00022428"/>
    </source>
</evidence>
<reference evidence="6 7" key="1">
    <citation type="submission" date="2019-02" db="EMBL/GenBank/DDBJ databases">
        <title>Deep-cultivation of Planctomycetes and their phenomic and genomic characterization uncovers novel biology.</title>
        <authorList>
            <person name="Wiegand S."/>
            <person name="Jogler M."/>
            <person name="Boedeker C."/>
            <person name="Pinto D."/>
            <person name="Vollmers J."/>
            <person name="Rivas-Marin E."/>
            <person name="Kohn T."/>
            <person name="Peeters S.H."/>
            <person name="Heuer A."/>
            <person name="Rast P."/>
            <person name="Oberbeckmann S."/>
            <person name="Bunk B."/>
            <person name="Jeske O."/>
            <person name="Meyerdierks A."/>
            <person name="Storesund J.E."/>
            <person name="Kallscheuer N."/>
            <person name="Luecker S."/>
            <person name="Lage O.M."/>
            <person name="Pohl T."/>
            <person name="Merkel B.J."/>
            <person name="Hornburger P."/>
            <person name="Mueller R.-W."/>
            <person name="Bruemmer F."/>
            <person name="Labrenz M."/>
            <person name="Spormann A.M."/>
            <person name="Op den Camp H."/>
            <person name="Overmann J."/>
            <person name="Amann R."/>
            <person name="Jetten M.S.M."/>
            <person name="Mascher T."/>
            <person name="Medema M.H."/>
            <person name="Devos D.P."/>
            <person name="Kaster A.-K."/>
            <person name="Ovreas L."/>
            <person name="Rohde M."/>
            <person name="Galperin M.Y."/>
            <person name="Jogler C."/>
        </authorList>
    </citation>
    <scope>NUCLEOTIDE SEQUENCE [LARGE SCALE GENOMIC DNA]</scope>
    <source>
        <strain evidence="6 7">Pan265</strain>
    </source>
</reference>
<dbReference type="GO" id="GO:0032259">
    <property type="term" value="P:methylation"/>
    <property type="evidence" value="ECO:0007669"/>
    <property type="project" value="UniProtKB-KW"/>
</dbReference>
<dbReference type="SUPFAM" id="SSF53335">
    <property type="entry name" value="S-adenosyl-L-methionine-dependent methyltransferases"/>
    <property type="match status" value="1"/>
</dbReference>
<comment type="similarity">
    <text evidence="5">Belongs to the class I-like SAM-binding methyltransferase superfamily. MenG/UbiE family.</text>
</comment>
<comment type="function">
    <text evidence="5">Methyltransferase required for the conversion of demethylmenaquinol (DMKH2) to menaquinol (MKH2).</text>
</comment>
<dbReference type="AlphaFoldDB" id="A0A518BWP6"/>
<dbReference type="PROSITE" id="PS01184">
    <property type="entry name" value="UBIE_2"/>
    <property type="match status" value="1"/>
</dbReference>
<comment type="catalytic activity">
    <reaction evidence="5">
        <text>a 2-demethylmenaquinol + S-adenosyl-L-methionine = a menaquinol + S-adenosyl-L-homocysteine + H(+)</text>
        <dbReference type="Rhea" id="RHEA:42640"/>
        <dbReference type="Rhea" id="RHEA-COMP:9539"/>
        <dbReference type="Rhea" id="RHEA-COMP:9563"/>
        <dbReference type="ChEBI" id="CHEBI:15378"/>
        <dbReference type="ChEBI" id="CHEBI:18151"/>
        <dbReference type="ChEBI" id="CHEBI:55437"/>
        <dbReference type="ChEBI" id="CHEBI:57856"/>
        <dbReference type="ChEBI" id="CHEBI:59789"/>
        <dbReference type="EC" id="2.1.1.163"/>
    </reaction>
</comment>
<comment type="pathway">
    <text evidence="5">Quinol/quinone metabolism; menaquinone biosynthesis; menaquinol from 1,4-dihydroxy-2-naphthoate: step 2/2.</text>
</comment>
<dbReference type="UniPathway" id="UPA00079">
    <property type="reaction ID" value="UER00169"/>
</dbReference>
<dbReference type="InterPro" id="IPR029063">
    <property type="entry name" value="SAM-dependent_MTases_sf"/>
</dbReference>
<keyword evidence="1 5" id="KW-0474">Menaquinone biosynthesis</keyword>
<keyword evidence="3 5" id="KW-0808">Transferase</keyword>
<dbReference type="EC" id="2.1.1.163" evidence="5"/>
<keyword evidence="4 5" id="KW-0949">S-adenosyl-L-methionine</keyword>
<keyword evidence="7" id="KW-1185">Reference proteome</keyword>
<dbReference type="EMBL" id="CP036280">
    <property type="protein sequence ID" value="QDU71402.1"/>
    <property type="molecule type" value="Genomic_DNA"/>
</dbReference>
<dbReference type="HAMAP" id="MF_01813">
    <property type="entry name" value="MenG_UbiE_methyltr"/>
    <property type="match status" value="1"/>
</dbReference>